<gene>
    <name evidence="3" type="ORF">Q9L42_001305</name>
</gene>
<reference evidence="3 4" key="1">
    <citation type="journal article" date="2024" name="Microbiology">
        <title>Methylomarinum rosea sp. nov., a novel halophilic methanotrophic bacterium from the hypersaline Lake Elton.</title>
        <authorList>
            <person name="Suleimanov R.Z."/>
            <person name="Oshkin I.Y."/>
            <person name="Danilova O.V."/>
            <person name="Suzina N.E."/>
            <person name="Dedysh S.N."/>
        </authorList>
    </citation>
    <scope>NUCLEOTIDE SEQUENCE [LARGE SCALE GENOMIC DNA]</scope>
    <source>
        <strain evidence="3 4">Ch1-1</strain>
    </source>
</reference>
<accession>A0AAU7NV14</accession>
<proteinExistence type="predicted"/>
<evidence type="ECO:0000256" key="2">
    <source>
        <dbReference type="SAM" id="Phobius"/>
    </source>
</evidence>
<feature type="compositionally biased region" description="Low complexity" evidence="1">
    <location>
        <begin position="73"/>
        <end position="82"/>
    </location>
</feature>
<dbReference type="KEGG" id="mech:Q9L42_001305"/>
<protein>
    <submittedName>
        <fullName evidence="3">Uncharacterized protein</fullName>
    </submittedName>
</protein>
<keyword evidence="2" id="KW-0472">Membrane</keyword>
<evidence type="ECO:0000256" key="1">
    <source>
        <dbReference type="SAM" id="MobiDB-lite"/>
    </source>
</evidence>
<keyword evidence="4" id="KW-1185">Reference proteome</keyword>
<keyword evidence="2" id="KW-1133">Transmembrane helix</keyword>
<keyword evidence="2" id="KW-0812">Transmembrane</keyword>
<organism evidence="3 4">
    <name type="scientific">Methylomarinum roseum</name>
    <dbReference type="NCBI Taxonomy" id="3067653"/>
    <lineage>
        <taxon>Bacteria</taxon>
        <taxon>Pseudomonadati</taxon>
        <taxon>Pseudomonadota</taxon>
        <taxon>Gammaproteobacteria</taxon>
        <taxon>Methylococcales</taxon>
        <taxon>Methylococcaceae</taxon>
        <taxon>Methylomarinum</taxon>
    </lineage>
</organism>
<feature type="transmembrane region" description="Helical" evidence="2">
    <location>
        <begin position="20"/>
        <end position="45"/>
    </location>
</feature>
<dbReference type="EMBL" id="CP157743">
    <property type="protein sequence ID" value="XBS20798.1"/>
    <property type="molecule type" value="Genomic_DNA"/>
</dbReference>
<dbReference type="Proteomes" id="UP001225378">
    <property type="component" value="Chromosome"/>
</dbReference>
<name>A0AAU7NV14_9GAMM</name>
<dbReference type="RefSeq" id="WP_305906422.1">
    <property type="nucleotide sequence ID" value="NZ_CP157743.1"/>
</dbReference>
<evidence type="ECO:0000313" key="3">
    <source>
        <dbReference type="EMBL" id="XBS20798.1"/>
    </source>
</evidence>
<feature type="region of interest" description="Disordered" evidence="1">
    <location>
        <begin position="62"/>
        <end position="82"/>
    </location>
</feature>
<evidence type="ECO:0000313" key="4">
    <source>
        <dbReference type="Proteomes" id="UP001225378"/>
    </source>
</evidence>
<dbReference type="AlphaFoldDB" id="A0AAU7NV14"/>
<sequence length="82" mass="8121">MAQELTKPVSEQAQQGADTGALLLGTGLAVASMILVPAVAMRLGLGASVTGALRIALMKASSRASFGARDDSGASSSGFSCH</sequence>